<organism evidence="4 5">
    <name type="scientific">Candidatus Kuenenbacteria bacterium CG2_30_39_24</name>
    <dbReference type="NCBI Taxonomy" id="1805236"/>
    <lineage>
        <taxon>Bacteria</taxon>
        <taxon>Candidatus Kueneniibacteriota</taxon>
    </lineage>
</organism>
<dbReference type="UniPathway" id="UPA00124"/>
<dbReference type="Gene3D" id="3.90.25.10">
    <property type="entry name" value="UDP-galactose 4-epimerase, domain 1"/>
    <property type="match status" value="1"/>
</dbReference>
<dbReference type="EMBL" id="MNYR01000017">
    <property type="protein sequence ID" value="OIP56419.1"/>
    <property type="molecule type" value="Genomic_DNA"/>
</dbReference>
<gene>
    <name evidence="4" type="ORF">AUK13_01190</name>
</gene>
<keyword evidence="2" id="KW-0521">NADP</keyword>
<dbReference type="STRING" id="1805236.AUK13_01190"/>
<keyword evidence="2" id="KW-0560">Oxidoreductase</keyword>
<reference evidence="4 5" key="1">
    <citation type="journal article" date="2016" name="Environ. Microbiol.">
        <title>Genomic resolution of a cold subsurface aquifer community provides metabolic insights for novel microbes adapted to high CO concentrations.</title>
        <authorList>
            <person name="Probst A.J."/>
            <person name="Castelle C.J."/>
            <person name="Singh A."/>
            <person name="Brown C.T."/>
            <person name="Anantharaman K."/>
            <person name="Sharon I."/>
            <person name="Hug L.A."/>
            <person name="Burstein D."/>
            <person name="Emerson J.B."/>
            <person name="Thomas B.C."/>
            <person name="Banfield J.F."/>
        </authorList>
    </citation>
    <scope>NUCLEOTIDE SEQUENCE [LARGE SCALE GENOMIC DNA]</scope>
    <source>
        <strain evidence="4">CG2_30_39_24</strain>
    </source>
</reference>
<feature type="domain" description="RmlD-like substrate binding" evidence="3">
    <location>
        <begin position="1"/>
        <end position="277"/>
    </location>
</feature>
<sequence>MKIALIGANGQLGTDLQKVIPKNNLINLNYPDFDITDKSKCREQLTGSRLDIIINTAAYNLVDRAEQYPDEALAVNYHGVENLVDYCRKNNLPLVHFSTDYVFGADKNRDKPYTEEDKPGPINKYGQSKLLGEQIIQKNLKKYFLIRTAYLFGSAGSQGKGGNIVESLIKRDQAVIDQIISPTYSLDLARQVWQLIQTNNYGLYHAVNQGQCSVLEFAKYICSCLNKKINLIPIKLSDLNLPAPRPKYSVLENKKLKELGMDIMRPWQEAVADYLKEKSYY</sequence>
<dbReference type="Pfam" id="PF04321">
    <property type="entry name" value="RmlD_sub_bind"/>
    <property type="match status" value="1"/>
</dbReference>
<evidence type="ECO:0000313" key="4">
    <source>
        <dbReference type="EMBL" id="OIP56419.1"/>
    </source>
</evidence>
<name>A0A1J5F937_9BACT</name>
<dbReference type="GO" id="GO:0005829">
    <property type="term" value="C:cytosol"/>
    <property type="evidence" value="ECO:0007669"/>
    <property type="project" value="TreeGrafter"/>
</dbReference>
<dbReference type="NCBIfam" id="TIGR01214">
    <property type="entry name" value="rmlD"/>
    <property type="match status" value="1"/>
</dbReference>
<accession>A0A1J5F937</accession>
<comment type="caution">
    <text evidence="4">The sequence shown here is derived from an EMBL/GenBank/DDBJ whole genome shotgun (WGS) entry which is preliminary data.</text>
</comment>
<dbReference type="SUPFAM" id="SSF51735">
    <property type="entry name" value="NAD(P)-binding Rossmann-fold domains"/>
    <property type="match status" value="1"/>
</dbReference>
<dbReference type="InterPro" id="IPR036291">
    <property type="entry name" value="NAD(P)-bd_dom_sf"/>
</dbReference>
<dbReference type="PANTHER" id="PTHR10491">
    <property type="entry name" value="DTDP-4-DEHYDRORHAMNOSE REDUCTASE"/>
    <property type="match status" value="1"/>
</dbReference>
<dbReference type="PANTHER" id="PTHR10491:SF4">
    <property type="entry name" value="METHIONINE ADENOSYLTRANSFERASE 2 SUBUNIT BETA"/>
    <property type="match status" value="1"/>
</dbReference>
<dbReference type="GO" id="GO:0019305">
    <property type="term" value="P:dTDP-rhamnose biosynthetic process"/>
    <property type="evidence" value="ECO:0007669"/>
    <property type="project" value="UniProtKB-UniPathway"/>
</dbReference>
<comment type="function">
    <text evidence="2">Catalyzes the reduction of dTDP-6-deoxy-L-lyxo-4-hexulose to yield dTDP-L-rhamnose.</text>
</comment>
<evidence type="ECO:0000256" key="2">
    <source>
        <dbReference type="RuleBase" id="RU364082"/>
    </source>
</evidence>
<comment type="similarity">
    <text evidence="1 2">Belongs to the dTDP-4-dehydrorhamnose reductase family.</text>
</comment>
<comment type="pathway">
    <text evidence="2">Carbohydrate biosynthesis; dTDP-L-rhamnose biosynthesis.</text>
</comment>
<evidence type="ECO:0000313" key="5">
    <source>
        <dbReference type="Proteomes" id="UP000183922"/>
    </source>
</evidence>
<dbReference type="GO" id="GO:0008831">
    <property type="term" value="F:dTDP-4-dehydrorhamnose reductase activity"/>
    <property type="evidence" value="ECO:0007669"/>
    <property type="project" value="UniProtKB-EC"/>
</dbReference>
<dbReference type="InterPro" id="IPR029903">
    <property type="entry name" value="RmlD-like-bd"/>
</dbReference>
<dbReference type="Gene3D" id="3.40.50.720">
    <property type="entry name" value="NAD(P)-binding Rossmann-like Domain"/>
    <property type="match status" value="1"/>
</dbReference>
<dbReference type="AlphaFoldDB" id="A0A1J5F937"/>
<evidence type="ECO:0000259" key="3">
    <source>
        <dbReference type="Pfam" id="PF04321"/>
    </source>
</evidence>
<dbReference type="InterPro" id="IPR005913">
    <property type="entry name" value="dTDP_dehydrorham_reduct"/>
</dbReference>
<dbReference type="CDD" id="cd05254">
    <property type="entry name" value="dTDP_HR_like_SDR_e"/>
    <property type="match status" value="1"/>
</dbReference>
<protein>
    <recommendedName>
        <fullName evidence="2">dTDP-4-dehydrorhamnose reductase</fullName>
        <ecNumber evidence="2">1.1.1.133</ecNumber>
    </recommendedName>
</protein>
<dbReference type="EC" id="1.1.1.133" evidence="2"/>
<proteinExistence type="inferred from homology"/>
<evidence type="ECO:0000256" key="1">
    <source>
        <dbReference type="ARBA" id="ARBA00010944"/>
    </source>
</evidence>
<dbReference type="Proteomes" id="UP000183922">
    <property type="component" value="Unassembled WGS sequence"/>
</dbReference>